<dbReference type="AlphaFoldDB" id="A0A943YYE3"/>
<feature type="non-terminal residue" evidence="1">
    <location>
        <position position="279"/>
    </location>
</feature>
<dbReference type="EMBL" id="JAGZSV010000139">
    <property type="protein sequence ID" value="MBS6941221.1"/>
    <property type="molecule type" value="Genomic_DNA"/>
</dbReference>
<accession>A0A943YYE3</accession>
<comment type="caution">
    <text evidence="1">The sequence shown here is derived from an EMBL/GenBank/DDBJ whole genome shotgun (WGS) entry which is preliminary data.</text>
</comment>
<proteinExistence type="predicted"/>
<protein>
    <submittedName>
        <fullName evidence="1">Uncharacterized protein</fullName>
    </submittedName>
</protein>
<sequence length="279" mass="31063">MVDTHNLAAARGMSGEDEDTLRQLLDVYSERLPRNRELTAYYEAKQQTPSIGVDNIPENVRVGARCDWASKAVASVSERVRMDGFGFAGDYRDPVLEEVERTCRLSASFNRHIASELVHGCMFATVQRVGGRVAVRTHTAETAAAIWDEAEQRIGAGLVVADSRRTSWSPTRAVPVQVNMHLPGRVVVLTQAAPAKWTARTLRTPLDRPMMEAFCFRPTGGKPFGQSRITPTVRYLVDEVERTMRYMAVSGALYATPKDVLMGLTEQQFKEMADAKWSV</sequence>
<organism evidence="1 2">
    <name type="scientific">Slackia piriformis</name>
    <dbReference type="NCBI Taxonomy" id="626934"/>
    <lineage>
        <taxon>Bacteria</taxon>
        <taxon>Bacillati</taxon>
        <taxon>Actinomycetota</taxon>
        <taxon>Coriobacteriia</taxon>
        <taxon>Eggerthellales</taxon>
        <taxon>Eggerthellaceae</taxon>
        <taxon>Slackia</taxon>
    </lineage>
</organism>
<evidence type="ECO:0000313" key="2">
    <source>
        <dbReference type="Proteomes" id="UP000727506"/>
    </source>
</evidence>
<dbReference type="Proteomes" id="UP000727506">
    <property type="component" value="Unassembled WGS sequence"/>
</dbReference>
<reference evidence="1" key="1">
    <citation type="submission" date="2021-02" db="EMBL/GenBank/DDBJ databases">
        <title>Infant gut strain persistence is associated with maternal origin, phylogeny, and functional potential including surface adhesion and iron acquisition.</title>
        <authorList>
            <person name="Lou Y.C."/>
        </authorList>
    </citation>
    <scope>NUCLEOTIDE SEQUENCE</scope>
    <source>
        <strain evidence="1">L2_039_000G1_dasL2_039_000G1_concoct_11</strain>
    </source>
</reference>
<gene>
    <name evidence="1" type="ORF">KH142_07080</name>
</gene>
<name>A0A943YYE3_9ACTN</name>
<evidence type="ECO:0000313" key="1">
    <source>
        <dbReference type="EMBL" id="MBS6941221.1"/>
    </source>
</evidence>